<feature type="compositionally biased region" description="Basic and acidic residues" evidence="4">
    <location>
        <begin position="581"/>
        <end position="600"/>
    </location>
</feature>
<feature type="compositionally biased region" description="Acidic residues" evidence="4">
    <location>
        <begin position="1193"/>
        <end position="1202"/>
    </location>
</feature>
<feature type="region of interest" description="Disordered" evidence="4">
    <location>
        <begin position="493"/>
        <end position="522"/>
    </location>
</feature>
<feature type="compositionally biased region" description="Polar residues" evidence="4">
    <location>
        <begin position="1277"/>
        <end position="1291"/>
    </location>
</feature>
<reference evidence="6 7" key="1">
    <citation type="submission" date="2018-08" db="EMBL/GenBank/DDBJ databases">
        <title>Draft genome of the lignicolous fungus Coniochaeta pulveracea.</title>
        <authorList>
            <person name="Borstlap C.J."/>
            <person name="De Witt R.N."/>
            <person name="Botha A."/>
            <person name="Volschenk H."/>
        </authorList>
    </citation>
    <scope>NUCLEOTIDE SEQUENCE [LARGE SCALE GENOMIC DNA]</scope>
    <source>
        <strain evidence="6 7">CAB683</strain>
    </source>
</reference>
<feature type="compositionally biased region" description="Low complexity" evidence="4">
    <location>
        <begin position="122"/>
        <end position="134"/>
    </location>
</feature>
<feature type="region of interest" description="Disordered" evidence="4">
    <location>
        <begin position="548"/>
        <end position="568"/>
    </location>
</feature>
<evidence type="ECO:0000313" key="7">
    <source>
        <dbReference type="Proteomes" id="UP000275385"/>
    </source>
</evidence>
<feature type="region of interest" description="Disordered" evidence="4">
    <location>
        <begin position="1"/>
        <end position="209"/>
    </location>
</feature>
<keyword evidence="7" id="KW-1185">Reference proteome</keyword>
<keyword evidence="2" id="KW-0597">Phosphoprotein</keyword>
<feature type="compositionally biased region" description="Acidic residues" evidence="4">
    <location>
        <begin position="971"/>
        <end position="981"/>
    </location>
</feature>
<protein>
    <recommendedName>
        <fullName evidence="5">DNA replication checkpoint mediator MRC1 domain-containing protein</fullName>
    </recommendedName>
</protein>
<comment type="caution">
    <text evidence="6">The sequence shown here is derived from an EMBL/GenBank/DDBJ whole genome shotgun (WGS) entry which is preliminary data.</text>
</comment>
<dbReference type="GO" id="GO:0005634">
    <property type="term" value="C:nucleus"/>
    <property type="evidence" value="ECO:0007669"/>
    <property type="project" value="UniProtKB-SubCell"/>
</dbReference>
<feature type="compositionally biased region" description="Low complexity" evidence="4">
    <location>
        <begin position="1"/>
        <end position="22"/>
    </location>
</feature>
<dbReference type="STRING" id="177199.A0A420YF56"/>
<accession>A0A420YF56</accession>
<feature type="region of interest" description="Disordered" evidence="4">
    <location>
        <begin position="223"/>
        <end position="437"/>
    </location>
</feature>
<feature type="compositionally biased region" description="Acidic residues" evidence="4">
    <location>
        <begin position="606"/>
        <end position="647"/>
    </location>
</feature>
<dbReference type="Pfam" id="PF09444">
    <property type="entry name" value="MRC1"/>
    <property type="match status" value="1"/>
</dbReference>
<feature type="compositionally biased region" description="Basic and acidic residues" evidence="4">
    <location>
        <begin position="97"/>
        <end position="114"/>
    </location>
</feature>
<feature type="compositionally biased region" description="Basic and acidic residues" evidence="4">
    <location>
        <begin position="955"/>
        <end position="970"/>
    </location>
</feature>
<evidence type="ECO:0000256" key="3">
    <source>
        <dbReference type="ARBA" id="ARBA00023242"/>
    </source>
</evidence>
<feature type="compositionally biased region" description="Basic and acidic residues" evidence="4">
    <location>
        <begin position="226"/>
        <end position="241"/>
    </location>
</feature>
<feature type="compositionally biased region" description="Low complexity" evidence="4">
    <location>
        <begin position="1238"/>
        <end position="1251"/>
    </location>
</feature>
<evidence type="ECO:0000256" key="2">
    <source>
        <dbReference type="ARBA" id="ARBA00022553"/>
    </source>
</evidence>
<feature type="region of interest" description="Disordered" evidence="4">
    <location>
        <begin position="769"/>
        <end position="798"/>
    </location>
</feature>
<feature type="domain" description="DNA replication checkpoint mediator MRC1" evidence="5">
    <location>
        <begin position="962"/>
        <end position="1101"/>
    </location>
</feature>
<evidence type="ECO:0000259" key="5">
    <source>
        <dbReference type="Pfam" id="PF09444"/>
    </source>
</evidence>
<feature type="compositionally biased region" description="Acidic residues" evidence="4">
    <location>
        <begin position="655"/>
        <end position="681"/>
    </location>
</feature>
<comment type="subcellular location">
    <subcellularLocation>
        <location evidence="1">Nucleus</location>
    </subcellularLocation>
</comment>
<dbReference type="GO" id="GO:0007095">
    <property type="term" value="P:mitotic G2 DNA damage checkpoint signaling"/>
    <property type="evidence" value="ECO:0007669"/>
    <property type="project" value="TreeGrafter"/>
</dbReference>
<evidence type="ECO:0000256" key="1">
    <source>
        <dbReference type="ARBA" id="ARBA00004123"/>
    </source>
</evidence>
<gene>
    <name evidence="6" type="ORF">DL546_000889</name>
</gene>
<feature type="region of interest" description="Disordered" evidence="4">
    <location>
        <begin position="955"/>
        <end position="1011"/>
    </location>
</feature>
<feature type="compositionally biased region" description="Basic and acidic residues" evidence="4">
    <location>
        <begin position="496"/>
        <end position="505"/>
    </location>
</feature>
<feature type="compositionally biased region" description="Acidic residues" evidence="4">
    <location>
        <begin position="258"/>
        <end position="268"/>
    </location>
</feature>
<dbReference type="PANTHER" id="PTHR14396:SF10">
    <property type="entry name" value="CLASPIN"/>
    <property type="match status" value="1"/>
</dbReference>
<evidence type="ECO:0000313" key="6">
    <source>
        <dbReference type="EMBL" id="RKU46541.1"/>
    </source>
</evidence>
<feature type="region of interest" description="Disordered" evidence="4">
    <location>
        <begin position="581"/>
        <end position="736"/>
    </location>
</feature>
<dbReference type="InterPro" id="IPR018564">
    <property type="entry name" value="Repl_chkpnt_MRC1_dom"/>
</dbReference>
<keyword evidence="3" id="KW-0539">Nucleus</keyword>
<feature type="compositionally biased region" description="Polar residues" evidence="4">
    <location>
        <begin position="725"/>
        <end position="736"/>
    </location>
</feature>
<feature type="region of interest" description="Disordered" evidence="4">
    <location>
        <begin position="1277"/>
        <end position="1347"/>
    </location>
</feature>
<feature type="compositionally biased region" description="Basic and acidic residues" evidence="4">
    <location>
        <begin position="286"/>
        <end position="297"/>
    </location>
</feature>
<evidence type="ECO:0000256" key="4">
    <source>
        <dbReference type="SAM" id="MobiDB-lite"/>
    </source>
</evidence>
<dbReference type="GO" id="GO:0010997">
    <property type="term" value="F:anaphase-promoting complex binding"/>
    <property type="evidence" value="ECO:0007669"/>
    <property type="project" value="TreeGrafter"/>
</dbReference>
<feature type="compositionally biased region" description="Polar residues" evidence="4">
    <location>
        <begin position="189"/>
        <end position="199"/>
    </location>
</feature>
<dbReference type="EMBL" id="QVQW01000013">
    <property type="protein sequence ID" value="RKU46541.1"/>
    <property type="molecule type" value="Genomic_DNA"/>
</dbReference>
<name>A0A420YF56_9PEZI</name>
<proteinExistence type="predicted"/>
<feature type="compositionally biased region" description="Basic and acidic residues" evidence="4">
    <location>
        <begin position="1321"/>
        <end position="1347"/>
    </location>
</feature>
<organism evidence="6 7">
    <name type="scientific">Coniochaeta pulveracea</name>
    <dbReference type="NCBI Taxonomy" id="177199"/>
    <lineage>
        <taxon>Eukaryota</taxon>
        <taxon>Fungi</taxon>
        <taxon>Dikarya</taxon>
        <taxon>Ascomycota</taxon>
        <taxon>Pezizomycotina</taxon>
        <taxon>Sordariomycetes</taxon>
        <taxon>Sordariomycetidae</taxon>
        <taxon>Coniochaetales</taxon>
        <taxon>Coniochaetaceae</taxon>
        <taxon>Coniochaeta</taxon>
    </lineage>
</organism>
<dbReference type="Proteomes" id="UP000275385">
    <property type="component" value="Unassembled WGS sequence"/>
</dbReference>
<dbReference type="OrthoDB" id="2130597at2759"/>
<feature type="compositionally biased region" description="Gly residues" evidence="4">
    <location>
        <begin position="1292"/>
        <end position="1301"/>
    </location>
</feature>
<dbReference type="InterPro" id="IPR024146">
    <property type="entry name" value="Claspin"/>
</dbReference>
<dbReference type="PANTHER" id="PTHR14396">
    <property type="entry name" value="CLASPIN"/>
    <property type="match status" value="1"/>
</dbReference>
<sequence length="1361" mass="148765">MASLRSSSPLGSRASSPGGAPLTPRSKVKALLAAVESSSDDDETRPTRRSSSPAHSPKKTSRSISPEESSEDEAAILRPRGKLAARMLAKTNSPRRTSPESNKDARERVRKMLQEETLPDKTSTTNQATTNEATENSDGEEDDRVVLPGTRRLLQQRRRQRSKTPADDEPTTTRSPARSESPMFVSPTKAASPSAQSNAELLDDDDDLPAIHNPRFKALVAKKRQERLAREAEEKRRKEARLVAQQAAAADDGLIPDSGDDSNVTDDEGGIKLTQAARPSRKASKKALEDISRETQRLTRSLQLAHEAKTKKKITKSTLFERFNFRPEGAAEEPRSSSRFASPVSALHTDTNMDDSDTPPSSPPVPGEAEEGKKAALPTAGVDMAMLSDDEDELPTLQATLDAAKEAAAEKRRQIKGKGKATEADFAEEEKPKPKRNFRVRLPATLVNTVALDSGDDDDLAILPSKPKSKVQDILDRVPTNKAKESRPMFVQRRLANLDDPDRKGSAPNGKRGGTKPSLTAAEHQALLLQKARLQAKREREERLEKLRAKGVHIQTEEEREREREEVEDIVAAARREAEEIMQREREAAKQDKKNRKEAGEVDPLAWDDSDASDDDYQGEEEEKLIELSGSEEEEGGDDEMEDEDVVDDVKDALVDDAAESGAESQDEEPEGAEVSDDEDAVALPRPSTRRAKKHVTIISDDEDSDHHIEATPKAKHPFPKSPSAPHTETKTPSSVLRSATKTFIPGLPVAGPAGLGLTQIFAGTMDDSQAGPLGATPSQMAPDIDVFPDSNFSQTAQEPPEDMILDSQAPETQGAETQNGKVNLQFSQSQMLGFDSLLRETETQQSDMLEPTQDAGFQEFTPLKKRFVDPPQSTVDTVVLGDTQATEAVSDSPLVQRAGKLRRRADLKAAAVLSDEEEEDTPMNDVEYDEFGFGTTSAFNVMKDAAIEQKTAKAKAEFDKKKSKAREMVEEQAEESEDEYAGLGGVDGEDSDNESDASVQEMIDNHTKLSKEDEAKMKAFYADRERASDEKQVEKLFRDITSGMLRRKRGADYDLSDSDDGGEARRRMKRRQFAKMQKALFADERISKVAENPKTQAFLRTIEDRGEDEEMDFLFATPAPETEDTQSSSQSTDIVVPASQPQERPPAAQRRTKTSRKPTTIGDIRASLSNLLEEDFIPSTSQVVPATASDASDAEDEDEDTPTTADKENTHPNVAAGSTNPRRTGSRPQVIDRISLRRNSSSNLSTSSSTGRQAFATASSSSSFKVPALLRKATTNASSFSGTAPSLSKNSGGGGAGGFGEESKIKRNAGKKSGINYFARENERRAALAESEKRREARKVRGAEGRSEVVKGLFGGGKFE</sequence>
<dbReference type="GO" id="GO:0033314">
    <property type="term" value="P:mitotic DNA replication checkpoint signaling"/>
    <property type="evidence" value="ECO:0007669"/>
    <property type="project" value="TreeGrafter"/>
</dbReference>
<feature type="compositionally biased region" description="Polar residues" evidence="4">
    <location>
        <begin position="1217"/>
        <end position="1228"/>
    </location>
</feature>
<feature type="compositionally biased region" description="Basic and acidic residues" evidence="4">
    <location>
        <begin position="555"/>
        <end position="565"/>
    </location>
</feature>
<feature type="region of interest" description="Disordered" evidence="4">
    <location>
        <begin position="1116"/>
        <end position="1264"/>
    </location>
</feature>
<feature type="compositionally biased region" description="Basic and acidic residues" evidence="4">
    <location>
        <begin position="403"/>
        <end position="412"/>
    </location>
</feature>
<feature type="region of interest" description="Disordered" evidence="4">
    <location>
        <begin position="1052"/>
        <end position="1072"/>
    </location>
</feature>